<gene>
    <name evidence="7" type="ordered locus">Oweho_2767</name>
</gene>
<dbReference type="InterPro" id="IPR002942">
    <property type="entry name" value="S4_RNA-bd"/>
</dbReference>
<evidence type="ECO:0000313" key="8">
    <source>
        <dbReference type="Proteomes" id="UP000005631"/>
    </source>
</evidence>
<sequence>MNRGKKGPGRKTNSRPDSAKKPRFSKPRKNTKPQAPAAPKPAGEGSDLIRLNKYLATAGVASRREADNLIKAGTVEVNGKVVTEMGYKVKPGDEVSFNGEMLREEKKVYLVLNKPKGFITTMDDPHARKTVMELIANAGPERLYPVGRLDRKTTGVLLFTNDGDMAATLMHPSSGARKIYQVTLDNKLTNADFSKIQSGLTLEDGPIQVDEISFIEGKGHHNVGVTLHSGRNRIVRRIFEHLGYEVVKLDRVYFAGLTKKTLNRGQWRKLSPKEVNFLRMK</sequence>
<dbReference type="PANTHER" id="PTHR47683:SF2">
    <property type="entry name" value="RNA-BINDING S4 DOMAIN-CONTAINING PROTEIN"/>
    <property type="match status" value="1"/>
</dbReference>
<evidence type="ECO:0000313" key="7">
    <source>
        <dbReference type="EMBL" id="AEV33729.1"/>
    </source>
</evidence>
<keyword evidence="8" id="KW-1185">Reference proteome</keyword>
<dbReference type="eggNOG" id="COG1187">
    <property type="taxonomic scope" value="Bacteria"/>
</dbReference>
<evidence type="ECO:0000256" key="2">
    <source>
        <dbReference type="ARBA" id="ARBA00023235"/>
    </source>
</evidence>
<keyword evidence="2 4" id="KW-0413">Isomerase</keyword>
<dbReference type="EC" id="5.4.99.-" evidence="4"/>
<dbReference type="STRING" id="926562.Oweho_2767"/>
<dbReference type="InterPro" id="IPR018496">
    <property type="entry name" value="PsdUridine_synth_RsuA/RluB_CS"/>
</dbReference>
<name>G8R063_OWEHD</name>
<dbReference type="SMART" id="SM00363">
    <property type="entry name" value="S4"/>
    <property type="match status" value="1"/>
</dbReference>
<dbReference type="GO" id="GO:0003723">
    <property type="term" value="F:RNA binding"/>
    <property type="evidence" value="ECO:0007669"/>
    <property type="project" value="UniProtKB-KW"/>
</dbReference>
<dbReference type="CDD" id="cd02870">
    <property type="entry name" value="PseudoU_synth_RsuA_like"/>
    <property type="match status" value="1"/>
</dbReference>
<evidence type="ECO:0000256" key="1">
    <source>
        <dbReference type="ARBA" id="ARBA00008348"/>
    </source>
</evidence>
<feature type="compositionally biased region" description="Low complexity" evidence="5">
    <location>
        <begin position="32"/>
        <end position="42"/>
    </location>
</feature>
<dbReference type="HOGENOM" id="CLU_024979_1_2_10"/>
<dbReference type="InterPro" id="IPR006145">
    <property type="entry name" value="PsdUridine_synth_RsuA/RluA"/>
</dbReference>
<dbReference type="GO" id="GO:0120159">
    <property type="term" value="F:rRNA pseudouridine synthase activity"/>
    <property type="evidence" value="ECO:0007669"/>
    <property type="project" value="UniProtKB-ARBA"/>
</dbReference>
<organism evidence="7 8">
    <name type="scientific">Owenweeksia hongkongensis (strain DSM 17368 / CIP 108786 / JCM 12287 / NRRL B-23963 / UST20020801)</name>
    <dbReference type="NCBI Taxonomy" id="926562"/>
    <lineage>
        <taxon>Bacteria</taxon>
        <taxon>Pseudomonadati</taxon>
        <taxon>Bacteroidota</taxon>
        <taxon>Flavobacteriia</taxon>
        <taxon>Flavobacteriales</taxon>
        <taxon>Owenweeksiaceae</taxon>
        <taxon>Owenweeksia</taxon>
    </lineage>
</organism>
<dbReference type="Proteomes" id="UP000005631">
    <property type="component" value="Chromosome"/>
</dbReference>
<dbReference type="FunFam" id="3.10.290.10:FF:000003">
    <property type="entry name" value="Pseudouridine synthase"/>
    <property type="match status" value="1"/>
</dbReference>
<dbReference type="InterPro" id="IPR042092">
    <property type="entry name" value="PsdUridine_s_RsuA/RluB/E/F_cat"/>
</dbReference>
<feature type="domain" description="RNA-binding S4" evidence="6">
    <location>
        <begin position="49"/>
        <end position="116"/>
    </location>
</feature>
<dbReference type="InterPro" id="IPR000748">
    <property type="entry name" value="PsdUridine_synth_RsuA/RluB/E/F"/>
</dbReference>
<dbReference type="KEGG" id="oho:Oweho_2767"/>
<dbReference type="InterPro" id="IPR036986">
    <property type="entry name" value="S4_RNA-bd_sf"/>
</dbReference>
<feature type="compositionally biased region" description="Basic residues" evidence="5">
    <location>
        <begin position="1"/>
        <end position="13"/>
    </location>
</feature>
<dbReference type="NCBIfam" id="TIGR00093">
    <property type="entry name" value="pseudouridine synthase"/>
    <property type="match status" value="1"/>
</dbReference>
<evidence type="ECO:0000256" key="4">
    <source>
        <dbReference type="RuleBase" id="RU003887"/>
    </source>
</evidence>
<dbReference type="InterPro" id="IPR020094">
    <property type="entry name" value="TruA/RsuA/RluB/E/F_N"/>
</dbReference>
<dbReference type="Gene3D" id="3.30.70.580">
    <property type="entry name" value="Pseudouridine synthase I, catalytic domain, N-terminal subdomain"/>
    <property type="match status" value="1"/>
</dbReference>
<dbReference type="PROSITE" id="PS50889">
    <property type="entry name" value="S4"/>
    <property type="match status" value="1"/>
</dbReference>
<proteinExistence type="inferred from homology"/>
<accession>G8R063</accession>
<protein>
    <recommendedName>
        <fullName evidence="4">Pseudouridine synthase</fullName>
        <ecNumber evidence="4">5.4.99.-</ecNumber>
    </recommendedName>
</protein>
<feature type="region of interest" description="Disordered" evidence="5">
    <location>
        <begin position="1"/>
        <end position="45"/>
    </location>
</feature>
<dbReference type="RefSeq" id="WP_014203078.1">
    <property type="nucleotide sequence ID" value="NC_016599.1"/>
</dbReference>
<dbReference type="InterPro" id="IPR050343">
    <property type="entry name" value="RsuA_PseudoU_synthase"/>
</dbReference>
<dbReference type="PANTHER" id="PTHR47683">
    <property type="entry name" value="PSEUDOURIDINE SYNTHASE FAMILY PROTEIN-RELATED"/>
    <property type="match status" value="1"/>
</dbReference>
<comment type="similarity">
    <text evidence="1 4">Belongs to the pseudouridine synthase RsuA family.</text>
</comment>
<dbReference type="InterPro" id="IPR020103">
    <property type="entry name" value="PsdUridine_synth_cat_dom_sf"/>
</dbReference>
<evidence type="ECO:0000256" key="3">
    <source>
        <dbReference type="PROSITE-ProRule" id="PRU00182"/>
    </source>
</evidence>
<dbReference type="SUPFAM" id="SSF55120">
    <property type="entry name" value="Pseudouridine synthase"/>
    <property type="match status" value="1"/>
</dbReference>
<dbReference type="Pfam" id="PF01479">
    <property type="entry name" value="S4"/>
    <property type="match status" value="1"/>
</dbReference>
<dbReference type="Gene3D" id="3.30.70.1560">
    <property type="entry name" value="Alpha-L RNA-binding motif"/>
    <property type="match status" value="1"/>
</dbReference>
<dbReference type="PATRIC" id="fig|926562.3.peg.2784"/>
<dbReference type="SUPFAM" id="SSF55174">
    <property type="entry name" value="Alpha-L RNA-binding motif"/>
    <property type="match status" value="1"/>
</dbReference>
<dbReference type="CDD" id="cd00165">
    <property type="entry name" value="S4"/>
    <property type="match status" value="1"/>
</dbReference>
<evidence type="ECO:0000256" key="5">
    <source>
        <dbReference type="SAM" id="MobiDB-lite"/>
    </source>
</evidence>
<dbReference type="OrthoDB" id="9807213at2"/>
<dbReference type="Pfam" id="PF00849">
    <property type="entry name" value="PseudoU_synth_2"/>
    <property type="match status" value="1"/>
</dbReference>
<evidence type="ECO:0000259" key="6">
    <source>
        <dbReference type="SMART" id="SM00363"/>
    </source>
</evidence>
<dbReference type="EMBL" id="CP003156">
    <property type="protein sequence ID" value="AEV33729.1"/>
    <property type="molecule type" value="Genomic_DNA"/>
</dbReference>
<dbReference type="AlphaFoldDB" id="G8R063"/>
<feature type="compositionally biased region" description="Basic residues" evidence="5">
    <location>
        <begin position="21"/>
        <end position="31"/>
    </location>
</feature>
<dbReference type="GO" id="GO:0000455">
    <property type="term" value="P:enzyme-directed rRNA pseudouridine synthesis"/>
    <property type="evidence" value="ECO:0007669"/>
    <property type="project" value="UniProtKB-ARBA"/>
</dbReference>
<dbReference type="PROSITE" id="PS01149">
    <property type="entry name" value="PSI_RSU"/>
    <property type="match status" value="1"/>
</dbReference>
<reference evidence="7 8" key="1">
    <citation type="journal article" date="2012" name="Stand. Genomic Sci.">
        <title>Genome sequence of the orange-pigmented seawater bacterium Owenweeksia hongkongensis type strain (UST20020801(T)).</title>
        <authorList>
            <person name="Riedel T."/>
            <person name="Held B."/>
            <person name="Nolan M."/>
            <person name="Lucas S."/>
            <person name="Lapidus A."/>
            <person name="Tice H."/>
            <person name="Del Rio T.G."/>
            <person name="Cheng J.F."/>
            <person name="Han C."/>
            <person name="Tapia R."/>
            <person name="Goodwin L.A."/>
            <person name="Pitluck S."/>
            <person name="Liolios K."/>
            <person name="Mavromatis K."/>
            <person name="Pagani I."/>
            <person name="Ivanova N."/>
            <person name="Mikhailova N."/>
            <person name="Pati A."/>
            <person name="Chen A."/>
            <person name="Palaniappan K."/>
            <person name="Rohde M."/>
            <person name="Tindall B.J."/>
            <person name="Detter J.C."/>
            <person name="Goker M."/>
            <person name="Woyke T."/>
            <person name="Bristow J."/>
            <person name="Eisen J.A."/>
            <person name="Markowitz V."/>
            <person name="Hugenholtz P."/>
            <person name="Klenk H.P."/>
            <person name="Kyrpides N.C."/>
        </authorList>
    </citation>
    <scope>NUCLEOTIDE SEQUENCE</scope>
    <source>
        <strain evidence="8">DSM 17368 / JCM 12287 / NRRL B-23963</strain>
    </source>
</reference>
<keyword evidence="3" id="KW-0694">RNA-binding</keyword>
<dbReference type="Gene3D" id="3.10.290.10">
    <property type="entry name" value="RNA-binding S4 domain"/>
    <property type="match status" value="1"/>
</dbReference>